<dbReference type="InterPro" id="IPR050740">
    <property type="entry name" value="Aldehyde_DH_Superfamily"/>
</dbReference>
<dbReference type="FunFam" id="3.40.605.10:FF:000005">
    <property type="entry name" value="Succinate-semialdehyde dehydrogenase I"/>
    <property type="match status" value="1"/>
</dbReference>
<dbReference type="FunFam" id="3.40.309.10:FF:000004">
    <property type="entry name" value="Succinate-semialdehyde dehydrogenase I"/>
    <property type="match status" value="1"/>
</dbReference>
<dbReference type="InterPro" id="IPR016160">
    <property type="entry name" value="Ald_DH_CS_CYS"/>
</dbReference>
<evidence type="ECO:0000256" key="5">
    <source>
        <dbReference type="ARBA" id="ARBA00023002"/>
    </source>
</evidence>
<feature type="active site" evidence="10">
    <location>
        <position position="337"/>
    </location>
</feature>
<feature type="region of interest" description="Disordered" evidence="12">
    <location>
        <begin position="631"/>
        <end position="800"/>
    </location>
</feature>
<evidence type="ECO:0000256" key="2">
    <source>
        <dbReference type="ARBA" id="ARBA00009986"/>
    </source>
</evidence>
<dbReference type="Pfam" id="PF00171">
    <property type="entry name" value="Aldedh"/>
    <property type="match status" value="1"/>
</dbReference>
<comment type="pathway">
    <text evidence="1">Amino-acid degradation; 4-aminobutanoate degradation.</text>
</comment>
<name>A0AAD5RWH5_9PEZI</name>
<dbReference type="NCBIfam" id="TIGR01780">
    <property type="entry name" value="SSADH"/>
    <property type="match status" value="1"/>
</dbReference>
<evidence type="ECO:0000256" key="7">
    <source>
        <dbReference type="ARBA" id="ARBA00050387"/>
    </source>
</evidence>
<gene>
    <name evidence="14" type="ORF">MKZ38_004585</name>
</gene>
<dbReference type="CDD" id="cd07103">
    <property type="entry name" value="ALDH_F5_SSADH_GabD"/>
    <property type="match status" value="1"/>
</dbReference>
<evidence type="ECO:0000259" key="13">
    <source>
        <dbReference type="Pfam" id="PF00171"/>
    </source>
</evidence>
<dbReference type="GO" id="GO:0005737">
    <property type="term" value="C:cytoplasm"/>
    <property type="evidence" value="ECO:0007669"/>
    <property type="project" value="TreeGrafter"/>
</dbReference>
<sequence length="1086" mass="118621">MRWLLQKAAGPALRLNPSSTFTRSSFLKPSLFLSVRRSVASMVPNVSQLPPPAYEILLYGRTHTDGISSTQLKDPSLLKQNVCYVDGQWVPAKSGKTFEVHDPATGEFIGTCPEFGKEDTEIAIETAYTAFESYRTKTGRERSKLLRRWYDLMLENHDDLATLITWENGKPAADAKGEVTYAANFLEWFSEEAPRIYGDTIPSSVAGNSNPEWVLVAPTPEAVTNTLTHDTAAHRWNYPAAMITRKVGPALAAGCTVVCKAPGETPFTSLAIAELADRAGIPKGVVNIITAMDNTPEVGGVMTSSPIVKKLSFTGSTNVGKLLMKQCSGTLKKLSMELGGNAPFIVFDDADIDAAVAGAIISKFRSSGQTCVCANRIFVQKGIYEEFATKFAEEVKTFKVGNGFKAGVTHGPLIHDRAVKKADSHVRDAESKGAKVIVGGHEHEAGTNFFAPTVLTGMTTDMAMSSEETFGPVAGLFPFETEDEVVKMANSTNVGLAGYFFSRDLHRVHRVSEHLEVGMVGVNTGLISDPAAPFGGVKESGFGKEGSHYGIGEYQVTKMITYGGMGKPLQGRNKLIVTNTHNVPVSPIGGFAPPEDGCFNTLYRGPGGKWPPSATIIYQIVLGRTAQALEGGSSEAASSPMNHANNGPPRTAGSPPRRPNVIDIKALRARGPLGRGGGGGAPAGAFTQNPSSNSGDGLARRGQPLIRRLGETRPPMTEHRPRPLAGPRAMDPSEYSNVIPYRPEDRDGPGEQELVGDPRRLGGRGKPGGGGGGRNRFRSDRYARRPPGEEEEEQDSRKVEALRPVDIEMEQTKQGLEEFQQELSAIDPELGASYKRRVKLTEERHKSLAKYREWRTEELSWEDGPEEVRKLEKEDAEVRRMDVDYEFKVLERQGNDEKEWWDYQEAKERGPMTAFNPSLTKDDLHGFMPSIATADGDGARESAMRNLLLLGGGQPYDRGGAMDAEDAALRLRLHRPLFFNTEEEKEWMMKVLHRGQKKYMKFGAGTHDKTKRAITDLSVKGEYEEPKHVGIDDAVGVAHMVHIQDGTYTKRHVDGFEGKLKSLLPQYREPGLPIGGKKKAGARTRA</sequence>
<feature type="compositionally biased region" description="Basic and acidic residues" evidence="12">
    <location>
        <begin position="777"/>
        <end position="788"/>
    </location>
</feature>
<comment type="caution">
    <text evidence="14">The sequence shown here is derived from an EMBL/GenBank/DDBJ whole genome shotgun (WGS) entry which is preliminary data.</text>
</comment>
<dbReference type="EMBL" id="JAKWBI020000026">
    <property type="protein sequence ID" value="KAJ2905718.1"/>
    <property type="molecule type" value="Genomic_DNA"/>
</dbReference>
<comment type="similarity">
    <text evidence="2 11">Belongs to the aldehyde dehydrogenase family.</text>
</comment>
<dbReference type="EC" id="1.2.1.16" evidence="9"/>
<accession>A0AAD5RWH5</accession>
<evidence type="ECO:0000256" key="12">
    <source>
        <dbReference type="SAM" id="MobiDB-lite"/>
    </source>
</evidence>
<organism evidence="14 15">
    <name type="scientific">Zalerion maritima</name>
    <dbReference type="NCBI Taxonomy" id="339359"/>
    <lineage>
        <taxon>Eukaryota</taxon>
        <taxon>Fungi</taxon>
        <taxon>Dikarya</taxon>
        <taxon>Ascomycota</taxon>
        <taxon>Pezizomycotina</taxon>
        <taxon>Sordariomycetes</taxon>
        <taxon>Lulworthiomycetidae</taxon>
        <taxon>Lulworthiales</taxon>
        <taxon>Lulworthiaceae</taxon>
        <taxon>Zalerion</taxon>
    </lineage>
</organism>
<dbReference type="InterPro" id="IPR016162">
    <property type="entry name" value="Ald_DH_N"/>
</dbReference>
<dbReference type="PROSITE" id="PS00687">
    <property type="entry name" value="ALDEHYDE_DEHYDR_GLU"/>
    <property type="match status" value="1"/>
</dbReference>
<evidence type="ECO:0000256" key="4">
    <source>
        <dbReference type="ARBA" id="ARBA00019842"/>
    </source>
</evidence>
<proteinExistence type="inferred from homology"/>
<dbReference type="InterPro" id="IPR029510">
    <property type="entry name" value="Ald_DH_CS_GLU"/>
</dbReference>
<dbReference type="InterPro" id="IPR015590">
    <property type="entry name" value="Aldehyde_DH_dom"/>
</dbReference>
<dbReference type="PROSITE" id="PS00070">
    <property type="entry name" value="ALDEHYDE_DEHYDR_CYS"/>
    <property type="match status" value="1"/>
</dbReference>
<dbReference type="AlphaFoldDB" id="A0AAD5RWH5"/>
<dbReference type="GO" id="GO:0009450">
    <property type="term" value="P:gamma-aminobutyric acid catabolic process"/>
    <property type="evidence" value="ECO:0007669"/>
    <property type="project" value="InterPro"/>
</dbReference>
<dbReference type="InterPro" id="IPR016163">
    <property type="entry name" value="Ald_DH_C"/>
</dbReference>
<feature type="domain" description="Aldehyde dehydrogenase" evidence="13">
    <location>
        <begin position="89"/>
        <end position="560"/>
    </location>
</feature>
<dbReference type="PANTHER" id="PTHR43353">
    <property type="entry name" value="SUCCINATE-SEMIALDEHYDE DEHYDROGENASE, MITOCHONDRIAL"/>
    <property type="match status" value="1"/>
</dbReference>
<evidence type="ECO:0000256" key="11">
    <source>
        <dbReference type="RuleBase" id="RU003345"/>
    </source>
</evidence>
<evidence type="ECO:0000313" key="15">
    <source>
        <dbReference type="Proteomes" id="UP001201980"/>
    </source>
</evidence>
<dbReference type="InterPro" id="IPR010102">
    <property type="entry name" value="Succ_semiAld_DH"/>
</dbReference>
<evidence type="ECO:0000256" key="10">
    <source>
        <dbReference type="PROSITE-ProRule" id="PRU10007"/>
    </source>
</evidence>
<feature type="compositionally biased region" description="Gly residues" evidence="12">
    <location>
        <begin position="673"/>
        <end position="682"/>
    </location>
</feature>
<dbReference type="InterPro" id="IPR016161">
    <property type="entry name" value="Ald_DH/histidinol_DH"/>
</dbReference>
<dbReference type="SUPFAM" id="SSF53720">
    <property type="entry name" value="ALDH-like"/>
    <property type="match status" value="1"/>
</dbReference>
<protein>
    <recommendedName>
        <fullName evidence="4">Succinate-semialdehyde dehydrogenase, mitochondrial</fullName>
        <ecNumber evidence="9">1.2.1.16</ecNumber>
        <ecNumber evidence="3">1.2.1.24</ecNumber>
    </recommendedName>
    <alternativeName>
        <fullName evidence="6">NAD(+)-dependent succinic semialdehyde dehydrogenase</fullName>
    </alternativeName>
</protein>
<evidence type="ECO:0000256" key="8">
    <source>
        <dbReference type="ARBA" id="ARBA00052698"/>
    </source>
</evidence>
<keyword evidence="5 11" id="KW-0560">Oxidoreductase</keyword>
<feature type="compositionally biased region" description="Gly residues" evidence="12">
    <location>
        <begin position="764"/>
        <end position="774"/>
    </location>
</feature>
<dbReference type="Proteomes" id="UP001201980">
    <property type="component" value="Unassembled WGS sequence"/>
</dbReference>
<dbReference type="GO" id="GO:0004777">
    <property type="term" value="F:succinate-semialdehyde dehydrogenase (NAD+) activity"/>
    <property type="evidence" value="ECO:0007669"/>
    <property type="project" value="UniProtKB-EC"/>
</dbReference>
<evidence type="ECO:0000256" key="6">
    <source>
        <dbReference type="ARBA" id="ARBA00030806"/>
    </source>
</evidence>
<evidence type="ECO:0000256" key="9">
    <source>
        <dbReference type="ARBA" id="ARBA00067047"/>
    </source>
</evidence>
<comment type="catalytic activity">
    <reaction evidence="7">
        <text>succinate semialdehyde + NADP(+) + H2O = succinate + NADPH + 2 H(+)</text>
        <dbReference type="Rhea" id="RHEA:13213"/>
        <dbReference type="ChEBI" id="CHEBI:15377"/>
        <dbReference type="ChEBI" id="CHEBI:15378"/>
        <dbReference type="ChEBI" id="CHEBI:30031"/>
        <dbReference type="ChEBI" id="CHEBI:57706"/>
        <dbReference type="ChEBI" id="CHEBI:57783"/>
        <dbReference type="ChEBI" id="CHEBI:58349"/>
        <dbReference type="EC" id="1.2.1.16"/>
    </reaction>
</comment>
<keyword evidence="15" id="KW-1185">Reference proteome</keyword>
<reference evidence="14" key="1">
    <citation type="submission" date="2022-07" db="EMBL/GenBank/DDBJ databases">
        <title>Draft genome sequence of Zalerion maritima ATCC 34329, a (micro)plastics degrading marine fungus.</title>
        <authorList>
            <person name="Paco A."/>
            <person name="Goncalves M.F.M."/>
            <person name="Rocha-Santos T.A.P."/>
            <person name="Alves A."/>
        </authorList>
    </citation>
    <scope>NUCLEOTIDE SEQUENCE</scope>
    <source>
        <strain evidence="14">ATCC 34329</strain>
    </source>
</reference>
<dbReference type="Gene3D" id="3.40.605.10">
    <property type="entry name" value="Aldehyde Dehydrogenase, Chain A, domain 1"/>
    <property type="match status" value="1"/>
</dbReference>
<feature type="compositionally biased region" description="Basic and acidic residues" evidence="12">
    <location>
        <begin position="708"/>
        <end position="721"/>
    </location>
</feature>
<dbReference type="EC" id="1.2.1.24" evidence="3"/>
<feature type="compositionally biased region" description="Polar residues" evidence="12">
    <location>
        <begin position="686"/>
        <end position="695"/>
    </location>
</feature>
<dbReference type="PANTHER" id="PTHR43353:SF5">
    <property type="entry name" value="SUCCINATE-SEMIALDEHYDE DEHYDROGENASE, MITOCHONDRIAL"/>
    <property type="match status" value="1"/>
</dbReference>
<evidence type="ECO:0000313" key="14">
    <source>
        <dbReference type="EMBL" id="KAJ2905718.1"/>
    </source>
</evidence>
<evidence type="ECO:0000256" key="1">
    <source>
        <dbReference type="ARBA" id="ARBA00005176"/>
    </source>
</evidence>
<comment type="catalytic activity">
    <reaction evidence="8">
        <text>succinate semialdehyde + NAD(+) + H2O = succinate + NADH + 2 H(+)</text>
        <dbReference type="Rhea" id="RHEA:13217"/>
        <dbReference type="ChEBI" id="CHEBI:15377"/>
        <dbReference type="ChEBI" id="CHEBI:15378"/>
        <dbReference type="ChEBI" id="CHEBI:30031"/>
        <dbReference type="ChEBI" id="CHEBI:57540"/>
        <dbReference type="ChEBI" id="CHEBI:57706"/>
        <dbReference type="ChEBI" id="CHEBI:57945"/>
        <dbReference type="EC" id="1.2.1.16"/>
    </reaction>
</comment>
<evidence type="ECO:0000256" key="3">
    <source>
        <dbReference type="ARBA" id="ARBA00013051"/>
    </source>
</evidence>
<dbReference type="Gene3D" id="3.40.309.10">
    <property type="entry name" value="Aldehyde Dehydrogenase, Chain A, domain 2"/>
    <property type="match status" value="1"/>
</dbReference>